<dbReference type="PANTHER" id="PTHR43798">
    <property type="entry name" value="MONOACYLGLYCEROL LIPASE"/>
    <property type="match status" value="1"/>
</dbReference>
<name>A0A086YBR9_9RHOB</name>
<evidence type="ECO:0000313" key="2">
    <source>
        <dbReference type="Proteomes" id="UP000028826"/>
    </source>
</evidence>
<proteinExistence type="predicted"/>
<dbReference type="InterPro" id="IPR000073">
    <property type="entry name" value="AB_hydrolase_1"/>
</dbReference>
<gene>
    <name evidence="1" type="ORF">CN97_04605</name>
</gene>
<comment type="caution">
    <text evidence="1">The sequence shown here is derived from an EMBL/GenBank/DDBJ whole genome shotgun (WGS) entry which is preliminary data.</text>
</comment>
<dbReference type="SUPFAM" id="SSF53474">
    <property type="entry name" value="alpha/beta-Hydrolases"/>
    <property type="match status" value="1"/>
</dbReference>
<dbReference type="eggNOG" id="COG2267">
    <property type="taxonomic scope" value="Bacteria"/>
</dbReference>
<dbReference type="InterPro" id="IPR029058">
    <property type="entry name" value="AB_hydrolase_fold"/>
</dbReference>
<dbReference type="RefSeq" id="WP_035705552.1">
    <property type="nucleotide sequence ID" value="NZ_CAMIFG010000025.1"/>
</dbReference>
<organism evidence="1 2">
    <name type="scientific">Haematobacter massiliensis</name>
    <dbReference type="NCBI Taxonomy" id="195105"/>
    <lineage>
        <taxon>Bacteria</taxon>
        <taxon>Pseudomonadati</taxon>
        <taxon>Pseudomonadota</taxon>
        <taxon>Alphaproteobacteria</taxon>
        <taxon>Rhodobacterales</taxon>
        <taxon>Paracoccaceae</taxon>
        <taxon>Haematobacter</taxon>
    </lineage>
</organism>
<dbReference type="GO" id="GO:0016020">
    <property type="term" value="C:membrane"/>
    <property type="evidence" value="ECO:0007669"/>
    <property type="project" value="TreeGrafter"/>
</dbReference>
<reference evidence="1 2" key="1">
    <citation type="submission" date="2014-03" db="EMBL/GenBank/DDBJ databases">
        <title>Genome of Haematobacter massiliensis CCUG 47968.</title>
        <authorList>
            <person name="Wang D."/>
            <person name="Wang G."/>
        </authorList>
    </citation>
    <scope>NUCLEOTIDE SEQUENCE [LARGE SCALE GENOMIC DNA]</scope>
    <source>
        <strain evidence="1 2">CCUG 47968</strain>
    </source>
</reference>
<dbReference type="PRINTS" id="PR00111">
    <property type="entry name" value="ABHYDROLASE"/>
</dbReference>
<dbReference type="OrthoDB" id="9815441at2"/>
<dbReference type="AlphaFoldDB" id="A0A086YBR9"/>
<sequence>MASGSLLLALAAGGGFALLTRHRAKRNTRRAEAEYPAEGASLTIDGVQVEAVTRGHGPDLVLIHGASGNHRDFSALLPELVSAFRVTVFDRPSLGWTGTIDRETDPAAQAEFLSAAADKLGLHNPILVGHSYGGAVALAWAMQRPDRVRAVVAISAASHPYPRPIALTTRLLATAFAGRLSAPFFTAWSTPRMMRAAFGPAFAPQHAPADYAQTAGLALTLRAESFTANARQVAGLSRALRRLRLGYPRLTLPVEVLHGDADAVVPVRRNGEALAIEVPSAVLSVISNGGHMLHHTHSDAVIAAIQRARLRSENPVRPLPSGR</sequence>
<dbReference type="STRING" id="195105.CN97_04605"/>
<dbReference type="Proteomes" id="UP000028826">
    <property type="component" value="Unassembled WGS sequence"/>
</dbReference>
<dbReference type="GO" id="GO:0016787">
    <property type="term" value="F:hydrolase activity"/>
    <property type="evidence" value="ECO:0007669"/>
    <property type="project" value="UniProtKB-KW"/>
</dbReference>
<dbReference type="Gene3D" id="3.40.50.1820">
    <property type="entry name" value="alpha/beta hydrolase"/>
    <property type="match status" value="1"/>
</dbReference>
<dbReference type="Pfam" id="PF00561">
    <property type="entry name" value="Abhydrolase_1"/>
    <property type="match status" value="1"/>
</dbReference>
<dbReference type="EMBL" id="JGYG01000001">
    <property type="protein sequence ID" value="KFI31719.1"/>
    <property type="molecule type" value="Genomic_DNA"/>
</dbReference>
<dbReference type="InterPro" id="IPR050266">
    <property type="entry name" value="AB_hydrolase_sf"/>
</dbReference>
<dbReference type="PANTHER" id="PTHR43798:SF33">
    <property type="entry name" value="HYDROLASE, PUTATIVE (AFU_ORTHOLOGUE AFUA_2G14860)-RELATED"/>
    <property type="match status" value="1"/>
</dbReference>
<accession>A0A086YBR9</accession>
<keyword evidence="1" id="KW-0378">Hydrolase</keyword>
<evidence type="ECO:0000313" key="1">
    <source>
        <dbReference type="EMBL" id="KFI31719.1"/>
    </source>
</evidence>
<keyword evidence="2" id="KW-1185">Reference proteome</keyword>
<protein>
    <submittedName>
        <fullName evidence="1">Alpha/beta hydrolase</fullName>
    </submittedName>
</protein>